<dbReference type="RefSeq" id="WP_380125789.1">
    <property type="nucleotide sequence ID" value="NZ_JBHSIU010000068.1"/>
</dbReference>
<sequence length="260" mass="28189">MSVDPNRPSAARIYDYFLGGTHNFAVDREVAERAFALVPEMPQMARDNRAFLRRAVRLAASRGIGQFIDIGSGIPTEGNVHEAARAADPGARVVYVDVDPTAVIHSRQILGDDPRTVVLQADLHHVDQILDDPAVRALVDFDQPVCLLLVAMLHFIPDSPELHAALRRYRDAVAPGSVLAVSHGTAGSRPDRLEDLATLYVRTGTPLVLRDRAAILGLLDGWQLLDPGLVHLPLWHPDPGDPPVEDPDAYAALAAVGVRT</sequence>
<organism evidence="1 2">
    <name type="scientific">Dactylosporangium cerinum</name>
    <dbReference type="NCBI Taxonomy" id="1434730"/>
    <lineage>
        <taxon>Bacteria</taxon>
        <taxon>Bacillati</taxon>
        <taxon>Actinomycetota</taxon>
        <taxon>Actinomycetes</taxon>
        <taxon>Micromonosporales</taxon>
        <taxon>Micromonosporaceae</taxon>
        <taxon>Dactylosporangium</taxon>
    </lineage>
</organism>
<name>A0ABV9W910_9ACTN</name>
<dbReference type="SUPFAM" id="SSF53335">
    <property type="entry name" value="S-adenosyl-L-methionine-dependent methyltransferases"/>
    <property type="match status" value="1"/>
</dbReference>
<dbReference type="GO" id="GO:0032259">
    <property type="term" value="P:methylation"/>
    <property type="evidence" value="ECO:0007669"/>
    <property type="project" value="UniProtKB-KW"/>
</dbReference>
<gene>
    <name evidence="1" type="ORF">ACFPIJ_46070</name>
</gene>
<proteinExistence type="predicted"/>
<dbReference type="EC" id="2.1.1.-" evidence="1"/>
<accession>A0ABV9W910</accession>
<dbReference type="CDD" id="cd02440">
    <property type="entry name" value="AdoMet_MTases"/>
    <property type="match status" value="1"/>
</dbReference>
<evidence type="ECO:0000313" key="1">
    <source>
        <dbReference type="EMBL" id="MFC5005190.1"/>
    </source>
</evidence>
<evidence type="ECO:0000313" key="2">
    <source>
        <dbReference type="Proteomes" id="UP001595912"/>
    </source>
</evidence>
<protein>
    <submittedName>
        <fullName evidence="1">SAM-dependent methyltransferase</fullName>
        <ecNumber evidence="1">2.1.1.-</ecNumber>
    </submittedName>
</protein>
<reference evidence="2" key="1">
    <citation type="journal article" date="2019" name="Int. J. Syst. Evol. Microbiol.">
        <title>The Global Catalogue of Microorganisms (GCM) 10K type strain sequencing project: providing services to taxonomists for standard genome sequencing and annotation.</title>
        <authorList>
            <consortium name="The Broad Institute Genomics Platform"/>
            <consortium name="The Broad Institute Genome Sequencing Center for Infectious Disease"/>
            <person name="Wu L."/>
            <person name="Ma J."/>
        </authorList>
    </citation>
    <scope>NUCLEOTIDE SEQUENCE [LARGE SCALE GENOMIC DNA]</scope>
    <source>
        <strain evidence="2">CGMCC 4.7152</strain>
    </source>
</reference>
<dbReference type="EMBL" id="JBHSIU010000068">
    <property type="protein sequence ID" value="MFC5005190.1"/>
    <property type="molecule type" value="Genomic_DNA"/>
</dbReference>
<keyword evidence="2" id="KW-1185">Reference proteome</keyword>
<comment type="caution">
    <text evidence="1">The sequence shown here is derived from an EMBL/GenBank/DDBJ whole genome shotgun (WGS) entry which is preliminary data.</text>
</comment>
<keyword evidence="1" id="KW-0808">Transferase</keyword>
<dbReference type="GO" id="GO:0008168">
    <property type="term" value="F:methyltransferase activity"/>
    <property type="evidence" value="ECO:0007669"/>
    <property type="project" value="UniProtKB-KW"/>
</dbReference>
<dbReference type="InterPro" id="IPR029063">
    <property type="entry name" value="SAM-dependent_MTases_sf"/>
</dbReference>
<dbReference type="Pfam" id="PF04672">
    <property type="entry name" value="Methyltransf_19"/>
    <property type="match status" value="1"/>
</dbReference>
<keyword evidence="1" id="KW-0489">Methyltransferase</keyword>
<dbReference type="Proteomes" id="UP001595912">
    <property type="component" value="Unassembled WGS sequence"/>
</dbReference>
<dbReference type="InterPro" id="IPR006764">
    <property type="entry name" value="SAM_dep_MeTrfase_SAV2177_type"/>
</dbReference>
<dbReference type="PIRSF" id="PIRSF017393">
    <property type="entry name" value="MTase_SAV2177"/>
    <property type="match status" value="1"/>
</dbReference>
<dbReference type="Gene3D" id="3.40.50.150">
    <property type="entry name" value="Vaccinia Virus protein VP39"/>
    <property type="match status" value="1"/>
</dbReference>